<evidence type="ECO:0000313" key="2">
    <source>
        <dbReference type="EMBL" id="KPK68178.1"/>
    </source>
</evidence>
<dbReference type="AlphaFoldDB" id="A0A0S8G6J1"/>
<evidence type="ECO:0000256" key="1">
    <source>
        <dbReference type="SAM" id="MobiDB-lite"/>
    </source>
</evidence>
<comment type="caution">
    <text evidence="2">The sequence shown here is derived from an EMBL/GenBank/DDBJ whole genome shotgun (WGS) entry which is preliminary data.</text>
</comment>
<dbReference type="Proteomes" id="UP000051717">
    <property type="component" value="Unassembled WGS sequence"/>
</dbReference>
<feature type="region of interest" description="Disordered" evidence="1">
    <location>
        <begin position="1"/>
        <end position="62"/>
    </location>
</feature>
<gene>
    <name evidence="2" type="ORF">AMJ82_08940</name>
</gene>
<accession>A0A0S8G6J1</accession>
<reference evidence="2 3" key="1">
    <citation type="journal article" date="2015" name="Microbiome">
        <title>Genomic resolution of linkages in carbon, nitrogen, and sulfur cycling among widespread estuary sediment bacteria.</title>
        <authorList>
            <person name="Baker B.J."/>
            <person name="Lazar C.S."/>
            <person name="Teske A.P."/>
            <person name="Dick G.J."/>
        </authorList>
    </citation>
    <scope>NUCLEOTIDE SEQUENCE [LARGE SCALE GENOMIC DNA]</scope>
    <source>
        <strain evidence="2">SM23_40</strain>
    </source>
</reference>
<organism evidence="2 3">
    <name type="scientific">candidate division TA06 bacterium SM23_40</name>
    <dbReference type="NCBI Taxonomy" id="1703774"/>
    <lineage>
        <taxon>Bacteria</taxon>
        <taxon>Bacteria division TA06</taxon>
    </lineage>
</organism>
<protein>
    <submittedName>
        <fullName evidence="2">Uncharacterized protein</fullName>
    </submittedName>
</protein>
<dbReference type="EMBL" id="LJUI01000087">
    <property type="protein sequence ID" value="KPK68178.1"/>
    <property type="molecule type" value="Genomic_DNA"/>
</dbReference>
<evidence type="ECO:0000313" key="3">
    <source>
        <dbReference type="Proteomes" id="UP000051717"/>
    </source>
</evidence>
<sequence length="62" mass="6812">MANPRWNPQKKRKGPPTGQEGGKVPSWNERTAAWPGVPGKTQPRDRSGGTKKIKQSMKTEGV</sequence>
<proteinExistence type="predicted"/>
<name>A0A0S8G6J1_UNCT6</name>